<reference evidence="2 3" key="1">
    <citation type="journal article" date="2018" name="Science">
        <title>The opium poppy genome and morphinan production.</title>
        <authorList>
            <person name="Guo L."/>
            <person name="Winzer T."/>
            <person name="Yang X."/>
            <person name="Li Y."/>
            <person name="Ning Z."/>
            <person name="He Z."/>
            <person name="Teodor R."/>
            <person name="Lu Y."/>
            <person name="Bowser T.A."/>
            <person name="Graham I.A."/>
            <person name="Ye K."/>
        </authorList>
    </citation>
    <scope>NUCLEOTIDE SEQUENCE [LARGE SCALE GENOMIC DNA]</scope>
    <source>
        <strain evidence="3">cv. HN1</strain>
        <tissue evidence="2">Leaves</tissue>
    </source>
</reference>
<feature type="compositionally biased region" description="Polar residues" evidence="1">
    <location>
        <begin position="17"/>
        <end position="29"/>
    </location>
</feature>
<dbReference type="EMBL" id="CM010720">
    <property type="protein sequence ID" value="RZC64599.1"/>
    <property type="molecule type" value="Genomic_DNA"/>
</dbReference>
<accession>A0A4Y7JXZ2</accession>
<name>A0A4Y7JXZ2_PAPSO</name>
<dbReference type="AlphaFoldDB" id="A0A4Y7JXZ2"/>
<organism evidence="2 3">
    <name type="scientific">Papaver somniferum</name>
    <name type="common">Opium poppy</name>
    <dbReference type="NCBI Taxonomy" id="3469"/>
    <lineage>
        <taxon>Eukaryota</taxon>
        <taxon>Viridiplantae</taxon>
        <taxon>Streptophyta</taxon>
        <taxon>Embryophyta</taxon>
        <taxon>Tracheophyta</taxon>
        <taxon>Spermatophyta</taxon>
        <taxon>Magnoliopsida</taxon>
        <taxon>Ranunculales</taxon>
        <taxon>Papaveraceae</taxon>
        <taxon>Papaveroideae</taxon>
        <taxon>Papaver</taxon>
    </lineage>
</organism>
<sequence>MSRNNPGPFDDGRVIQGRQNCFNKSSNGRDGSIPNGEVVMWNCNSGGDSDEINWLPLFHWKGKEMKRSMRKLEY</sequence>
<protein>
    <submittedName>
        <fullName evidence="2">Uncharacterized protein</fullName>
    </submittedName>
</protein>
<feature type="region of interest" description="Disordered" evidence="1">
    <location>
        <begin position="1"/>
        <end position="34"/>
    </location>
</feature>
<evidence type="ECO:0000256" key="1">
    <source>
        <dbReference type="SAM" id="MobiDB-lite"/>
    </source>
</evidence>
<dbReference type="Gramene" id="RZC64599">
    <property type="protein sequence ID" value="RZC64599"/>
    <property type="gene ID" value="C5167_008290"/>
</dbReference>
<keyword evidence="3" id="KW-1185">Reference proteome</keyword>
<gene>
    <name evidence="2" type="ORF">C5167_008290</name>
</gene>
<proteinExistence type="predicted"/>
<dbReference type="Proteomes" id="UP000316621">
    <property type="component" value="Chromosome 6"/>
</dbReference>
<evidence type="ECO:0000313" key="2">
    <source>
        <dbReference type="EMBL" id="RZC64599.1"/>
    </source>
</evidence>
<evidence type="ECO:0000313" key="3">
    <source>
        <dbReference type="Proteomes" id="UP000316621"/>
    </source>
</evidence>